<name>A0A327ZHG7_9ACTN</name>
<organism evidence="3 4">
    <name type="scientific">Actinoplanes lutulentus</name>
    <dbReference type="NCBI Taxonomy" id="1287878"/>
    <lineage>
        <taxon>Bacteria</taxon>
        <taxon>Bacillati</taxon>
        <taxon>Actinomycetota</taxon>
        <taxon>Actinomycetes</taxon>
        <taxon>Micromonosporales</taxon>
        <taxon>Micromonosporaceae</taxon>
        <taxon>Actinoplanes</taxon>
    </lineage>
</organism>
<dbReference type="SUPFAM" id="SSF50249">
    <property type="entry name" value="Nucleic acid-binding proteins"/>
    <property type="match status" value="1"/>
</dbReference>
<evidence type="ECO:0000313" key="4">
    <source>
        <dbReference type="Proteomes" id="UP000249341"/>
    </source>
</evidence>
<dbReference type="EMBL" id="QLMJ01000002">
    <property type="protein sequence ID" value="RAK42387.1"/>
    <property type="molecule type" value="Genomic_DNA"/>
</dbReference>
<reference evidence="3 4" key="1">
    <citation type="submission" date="2018-06" db="EMBL/GenBank/DDBJ databases">
        <title>Genomic Encyclopedia of Type Strains, Phase III (KMG-III): the genomes of soil and plant-associated and newly described type strains.</title>
        <authorList>
            <person name="Whitman W."/>
        </authorList>
    </citation>
    <scope>NUCLEOTIDE SEQUENCE [LARGE SCALE GENOMIC DNA]</scope>
    <source>
        <strain evidence="3 4">CGMCC 4.7090</strain>
    </source>
</reference>
<dbReference type="AlphaFoldDB" id="A0A327ZHG7"/>
<evidence type="ECO:0008006" key="5">
    <source>
        <dbReference type="Google" id="ProtNLM"/>
    </source>
</evidence>
<keyword evidence="4" id="KW-1185">Reference proteome</keyword>
<dbReference type="InterPro" id="IPR022002">
    <property type="entry name" value="ChsH2_Znr"/>
</dbReference>
<dbReference type="RefSeq" id="WP_111647553.1">
    <property type="nucleotide sequence ID" value="NZ_JACHWI010000003.1"/>
</dbReference>
<feature type="domain" description="ChsH2 C-terminal OB-fold" evidence="1">
    <location>
        <begin position="31"/>
        <end position="86"/>
    </location>
</feature>
<dbReference type="PANTHER" id="PTHR34075">
    <property type="entry name" value="BLR3430 PROTEIN"/>
    <property type="match status" value="1"/>
</dbReference>
<dbReference type="InterPro" id="IPR012340">
    <property type="entry name" value="NA-bd_OB-fold"/>
</dbReference>
<dbReference type="Proteomes" id="UP000249341">
    <property type="component" value="Unassembled WGS sequence"/>
</dbReference>
<proteinExistence type="predicted"/>
<dbReference type="Pfam" id="PF12172">
    <property type="entry name" value="zf-ChsH2"/>
    <property type="match status" value="1"/>
</dbReference>
<feature type="domain" description="ChsH2 rubredoxin-like zinc ribbon" evidence="2">
    <location>
        <begin position="6"/>
        <end position="28"/>
    </location>
</feature>
<sequence>MILQFCRSCQKYQYYPRPICVACGGDDLWPVEAAGTGVVDSFTVVHRAETPYTVARVSLTEGPIVLTHLVDIPDPVCDQPVRLDWRDGLPVFRPSLPE</sequence>
<dbReference type="InterPro" id="IPR002878">
    <property type="entry name" value="ChsH2_C"/>
</dbReference>
<gene>
    <name evidence="3" type="ORF">B0I29_102212</name>
</gene>
<dbReference type="Pfam" id="PF01796">
    <property type="entry name" value="OB_ChsH2_C"/>
    <property type="match status" value="1"/>
</dbReference>
<evidence type="ECO:0000259" key="2">
    <source>
        <dbReference type="Pfam" id="PF12172"/>
    </source>
</evidence>
<dbReference type="OrthoDB" id="7470921at2"/>
<accession>A0A327ZHG7</accession>
<comment type="caution">
    <text evidence="3">The sequence shown here is derived from an EMBL/GenBank/DDBJ whole genome shotgun (WGS) entry which is preliminary data.</text>
</comment>
<evidence type="ECO:0000259" key="1">
    <source>
        <dbReference type="Pfam" id="PF01796"/>
    </source>
</evidence>
<dbReference type="PANTHER" id="PTHR34075:SF5">
    <property type="entry name" value="BLR3430 PROTEIN"/>
    <property type="match status" value="1"/>
</dbReference>
<dbReference type="InterPro" id="IPR052513">
    <property type="entry name" value="Thioester_dehydratase-like"/>
</dbReference>
<evidence type="ECO:0000313" key="3">
    <source>
        <dbReference type="EMBL" id="RAK42387.1"/>
    </source>
</evidence>
<protein>
    <recommendedName>
        <fullName evidence="5">DUF35 domain-containing protein</fullName>
    </recommendedName>
</protein>